<organism evidence="1 2">
    <name type="scientific">Centaurea solstitialis</name>
    <name type="common">yellow star-thistle</name>
    <dbReference type="NCBI Taxonomy" id="347529"/>
    <lineage>
        <taxon>Eukaryota</taxon>
        <taxon>Viridiplantae</taxon>
        <taxon>Streptophyta</taxon>
        <taxon>Embryophyta</taxon>
        <taxon>Tracheophyta</taxon>
        <taxon>Spermatophyta</taxon>
        <taxon>Magnoliopsida</taxon>
        <taxon>eudicotyledons</taxon>
        <taxon>Gunneridae</taxon>
        <taxon>Pentapetalae</taxon>
        <taxon>asterids</taxon>
        <taxon>campanulids</taxon>
        <taxon>Asterales</taxon>
        <taxon>Asteraceae</taxon>
        <taxon>Carduoideae</taxon>
        <taxon>Cardueae</taxon>
        <taxon>Centaureinae</taxon>
        <taxon>Centaurea</taxon>
    </lineage>
</organism>
<dbReference type="Proteomes" id="UP001172457">
    <property type="component" value="Chromosome 5"/>
</dbReference>
<proteinExistence type="predicted"/>
<accession>A0AA38WIC6</accession>
<evidence type="ECO:0000313" key="2">
    <source>
        <dbReference type="Proteomes" id="UP001172457"/>
    </source>
</evidence>
<gene>
    <name evidence="1" type="ORF">OSB04_022074</name>
</gene>
<protein>
    <recommendedName>
        <fullName evidence="3">Reverse transcriptase zinc-binding domain-containing protein</fullName>
    </recommendedName>
</protein>
<sequence length="272" mass="31662">MMLFGGKSSSQFTVHTGVWRSQIRSDGIQGFTTLLIIVNIPLNSWFVRQPGLDNVSDRLEWALEPSGVFLVASMRKAFDEFYLQKVDLQYFFWNNWIQKKVCLHAWRIAHGRLGMKTNLQKRGEAYLHQMPGVEIGSAGSRWNVNVNRITNLHGLLDWGASLNFKCSKLKLFMATLYTYLWMIWKMRNGKVFQGAAKEKGTIILSQIQAFSYFWVRHRASNCNLANNWVEWCNSPSSGGFKCELFFGCEREYNRERDTYRMTKRHVRSTADD</sequence>
<dbReference type="AlphaFoldDB" id="A0AA38WIC6"/>
<keyword evidence="2" id="KW-1185">Reference proteome</keyword>
<evidence type="ECO:0008006" key="3">
    <source>
        <dbReference type="Google" id="ProtNLM"/>
    </source>
</evidence>
<evidence type="ECO:0000313" key="1">
    <source>
        <dbReference type="EMBL" id="KAJ9549531.1"/>
    </source>
</evidence>
<comment type="caution">
    <text evidence="1">The sequence shown here is derived from an EMBL/GenBank/DDBJ whole genome shotgun (WGS) entry which is preliminary data.</text>
</comment>
<name>A0AA38WIC6_9ASTR</name>
<dbReference type="EMBL" id="JARYMX010000005">
    <property type="protein sequence ID" value="KAJ9549531.1"/>
    <property type="molecule type" value="Genomic_DNA"/>
</dbReference>
<reference evidence="1" key="1">
    <citation type="submission" date="2023-03" db="EMBL/GenBank/DDBJ databases">
        <title>Chromosome-scale reference genome and RAD-based genetic map of yellow starthistle (Centaurea solstitialis) reveal putative structural variation and QTLs associated with invader traits.</title>
        <authorList>
            <person name="Reatini B."/>
            <person name="Cang F.A."/>
            <person name="Jiang Q."/>
            <person name="Mckibben M.T.W."/>
            <person name="Barker M.S."/>
            <person name="Rieseberg L.H."/>
            <person name="Dlugosch K.M."/>
        </authorList>
    </citation>
    <scope>NUCLEOTIDE SEQUENCE</scope>
    <source>
        <strain evidence="1">CAN-66</strain>
        <tissue evidence="1">Leaf</tissue>
    </source>
</reference>